<keyword evidence="1" id="KW-0732">Signal</keyword>
<protein>
    <recommendedName>
        <fullName evidence="4">Secreted protein</fullName>
    </recommendedName>
</protein>
<keyword evidence="3" id="KW-1185">Reference proteome</keyword>
<gene>
    <name evidence="2" type="ORF">JOB18_024272</name>
</gene>
<dbReference type="AlphaFoldDB" id="A0AAV6PRZ2"/>
<reference evidence="2 3" key="1">
    <citation type="journal article" date="2021" name="Sci. Rep.">
        <title>Chromosome anchoring in Senegalese sole (Solea senegalensis) reveals sex-associated markers and genome rearrangements in flatfish.</title>
        <authorList>
            <person name="Guerrero-Cozar I."/>
            <person name="Gomez-Garrido J."/>
            <person name="Berbel C."/>
            <person name="Martinez-Blanch J.F."/>
            <person name="Alioto T."/>
            <person name="Claros M.G."/>
            <person name="Gagnaire P.A."/>
            <person name="Manchado M."/>
        </authorList>
    </citation>
    <scope>NUCLEOTIDE SEQUENCE [LARGE SCALE GENOMIC DNA]</scope>
    <source>
        <strain evidence="2">Sse05_10M</strain>
    </source>
</reference>
<dbReference type="EMBL" id="JAGKHQ010000021">
    <property type="protein sequence ID" value="KAG7475108.1"/>
    <property type="molecule type" value="Genomic_DNA"/>
</dbReference>
<dbReference type="Proteomes" id="UP000693946">
    <property type="component" value="Linkage Group LG9"/>
</dbReference>
<evidence type="ECO:0008006" key="4">
    <source>
        <dbReference type="Google" id="ProtNLM"/>
    </source>
</evidence>
<evidence type="ECO:0000313" key="2">
    <source>
        <dbReference type="EMBL" id="KAG7475108.1"/>
    </source>
</evidence>
<evidence type="ECO:0000256" key="1">
    <source>
        <dbReference type="SAM" id="SignalP"/>
    </source>
</evidence>
<feature type="chain" id="PRO_5043820721" description="Secreted protein" evidence="1">
    <location>
        <begin position="23"/>
        <end position="67"/>
    </location>
</feature>
<feature type="signal peptide" evidence="1">
    <location>
        <begin position="1"/>
        <end position="22"/>
    </location>
</feature>
<comment type="caution">
    <text evidence="2">The sequence shown here is derived from an EMBL/GenBank/DDBJ whole genome shotgun (WGS) entry which is preliminary data.</text>
</comment>
<sequence>MNGFSLERLVFILFVFIQFCFPTDPLTVRPLMSMWRWPDCCPMLSPHMNLHQRPAILTNGTLPCKSV</sequence>
<accession>A0AAV6PRZ2</accession>
<name>A0AAV6PRZ2_SOLSE</name>
<organism evidence="2 3">
    <name type="scientific">Solea senegalensis</name>
    <name type="common">Senegalese sole</name>
    <dbReference type="NCBI Taxonomy" id="28829"/>
    <lineage>
        <taxon>Eukaryota</taxon>
        <taxon>Metazoa</taxon>
        <taxon>Chordata</taxon>
        <taxon>Craniata</taxon>
        <taxon>Vertebrata</taxon>
        <taxon>Euteleostomi</taxon>
        <taxon>Actinopterygii</taxon>
        <taxon>Neopterygii</taxon>
        <taxon>Teleostei</taxon>
        <taxon>Neoteleostei</taxon>
        <taxon>Acanthomorphata</taxon>
        <taxon>Carangaria</taxon>
        <taxon>Pleuronectiformes</taxon>
        <taxon>Pleuronectoidei</taxon>
        <taxon>Soleidae</taxon>
        <taxon>Solea</taxon>
    </lineage>
</organism>
<proteinExistence type="predicted"/>
<evidence type="ECO:0000313" key="3">
    <source>
        <dbReference type="Proteomes" id="UP000693946"/>
    </source>
</evidence>